<sequence>MAVKSEEKTSADIALKLKPIVEAALAEEGNIHIVTKAESLYLLMQIVVGPLIAGDI</sequence>
<evidence type="ECO:0000313" key="2">
    <source>
        <dbReference type="Proteomes" id="UP000004906"/>
    </source>
</evidence>
<dbReference type="AlphaFoldDB" id="A0A6C8GLJ8"/>
<comment type="caution">
    <text evidence="1">The sequence shown here is derived from an EMBL/GenBank/DDBJ whole genome shotgun (WGS) entry which is preliminary data.</text>
</comment>
<protein>
    <submittedName>
        <fullName evidence="1">Uncharacterized protein</fullName>
    </submittedName>
</protein>
<dbReference type="EMBL" id="AFCI01001052">
    <property type="protein sequence ID" value="EHC35172.1"/>
    <property type="molecule type" value="Genomic_DNA"/>
</dbReference>
<reference evidence="1 2" key="1">
    <citation type="journal article" date="2011" name="BMC Genomics">
        <title>Genome sequencing reveals diversification of virulence factor content and possible host adaptation in distinct subpopulations of Salmonella enterica.</title>
        <authorList>
            <person name="den Bakker H.C."/>
            <person name="Moreno Switt A.I."/>
            <person name="Govoni G."/>
            <person name="Cummings C.A."/>
            <person name="Ranieri M.L."/>
            <person name="Degoricija L."/>
            <person name="Hoelzer K."/>
            <person name="Rodriguez-Rivera L.D."/>
            <person name="Brown S."/>
            <person name="Bolchacova E."/>
            <person name="Furtado M.R."/>
            <person name="Wiedmann M."/>
        </authorList>
    </citation>
    <scope>NUCLEOTIDE SEQUENCE [LARGE SCALE GENOMIC DNA]</scope>
    <source>
        <strain evidence="1 2">A4-669</strain>
    </source>
</reference>
<name>A0A6C8GLJ8_SALET</name>
<proteinExistence type="predicted"/>
<accession>A0A6C8GLJ8</accession>
<evidence type="ECO:0000313" key="1">
    <source>
        <dbReference type="EMBL" id="EHC35172.1"/>
    </source>
</evidence>
<gene>
    <name evidence="1" type="ORF">LTSEADE_3108</name>
</gene>
<organism evidence="1 2">
    <name type="scientific">Salmonella enterica subsp. enterica serovar Adelaide str. A4-669</name>
    <dbReference type="NCBI Taxonomy" id="913063"/>
    <lineage>
        <taxon>Bacteria</taxon>
        <taxon>Pseudomonadati</taxon>
        <taxon>Pseudomonadota</taxon>
        <taxon>Gammaproteobacteria</taxon>
        <taxon>Enterobacterales</taxon>
        <taxon>Enterobacteriaceae</taxon>
        <taxon>Salmonella</taxon>
    </lineage>
</organism>
<dbReference type="Proteomes" id="UP000004906">
    <property type="component" value="Unassembled WGS sequence"/>
</dbReference>